<dbReference type="Proteomes" id="UP000279275">
    <property type="component" value="Unassembled WGS sequence"/>
</dbReference>
<dbReference type="InterPro" id="IPR036188">
    <property type="entry name" value="FAD/NAD-bd_sf"/>
</dbReference>
<dbReference type="SUPFAM" id="SSF51905">
    <property type="entry name" value="FAD/NAD(P)-binding domain"/>
    <property type="match status" value="1"/>
</dbReference>
<evidence type="ECO:0000313" key="1">
    <source>
        <dbReference type="EMBL" id="RMI31387.1"/>
    </source>
</evidence>
<dbReference type="Pfam" id="PF13738">
    <property type="entry name" value="Pyr_redox_3"/>
    <property type="match status" value="1"/>
</dbReference>
<dbReference type="EMBL" id="RFFH01000007">
    <property type="protein sequence ID" value="RMI31387.1"/>
    <property type="molecule type" value="Genomic_DNA"/>
</dbReference>
<dbReference type="PANTHER" id="PTHR42877">
    <property type="entry name" value="L-ORNITHINE N(5)-MONOOXYGENASE-RELATED"/>
    <property type="match status" value="1"/>
</dbReference>
<protein>
    <submittedName>
        <fullName evidence="1">NAD(P)/FAD-dependent oxidoreductase</fullName>
    </submittedName>
</protein>
<sequence>MGRTTTFPGGRADLGRVRVAIIGAGFGGLGAAIRLRQAGIDDFVVLERATDVGGTWQANTYPGAQCDIPSMLYSFSFAPNPNWTRLYPLQPEIQRYLRDCVDRFGIADRLRLEHDVLDAAWDGQAQVWRIATDRGVLEATALIGAFGPFSAPATPDIPGLNDFRGAVFHTAEWNHEHDLAGERVAVIGTGASAVQVVPRLQPIVSRLSVFQRTPTWIMPHPDRPLAGRVRRMFESAPALQRALRTGLDLVQESLVPGLVWQPALLGGAQRLARNHLRRQVADPALRAALTPRYAFGCKRPTFSNAFYPALTAPNCDLVTARITEIVPDGIRTADGVVHQVDSIVLGTGFRLTDHPIFERLRGSGGRRLAQVWHGDARAYLGTMVSGFPNLFLILGPNSVTYTSQVVTIEAQLNYIVSALSRMAAAGLTSIDVRPEVQRAFIEEMDTGLRSSVWNAGGCRSYYVNDAGRNFVFYPGFSRQFKARLRRANLADFDTHRVPTPDNDVPEAVRTPR</sequence>
<gene>
    <name evidence="1" type="ORF">EBN03_18710</name>
</gene>
<dbReference type="Gene3D" id="3.50.50.60">
    <property type="entry name" value="FAD/NAD(P)-binding domain"/>
    <property type="match status" value="2"/>
</dbReference>
<comment type="caution">
    <text evidence="1">The sequence shown here is derived from an EMBL/GenBank/DDBJ whole genome shotgun (WGS) entry which is preliminary data.</text>
</comment>
<accession>A0A3M2L164</accession>
<dbReference type="PRINTS" id="PR00368">
    <property type="entry name" value="FADPNR"/>
</dbReference>
<proteinExistence type="predicted"/>
<organism evidence="1 2">
    <name type="scientific">Nocardia stercoris</name>
    <dbReference type="NCBI Taxonomy" id="2483361"/>
    <lineage>
        <taxon>Bacteria</taxon>
        <taxon>Bacillati</taxon>
        <taxon>Actinomycetota</taxon>
        <taxon>Actinomycetes</taxon>
        <taxon>Mycobacteriales</taxon>
        <taxon>Nocardiaceae</taxon>
        <taxon>Nocardia</taxon>
    </lineage>
</organism>
<dbReference type="PRINTS" id="PR00411">
    <property type="entry name" value="PNDRDTASEI"/>
</dbReference>
<evidence type="ECO:0000313" key="2">
    <source>
        <dbReference type="Proteomes" id="UP000279275"/>
    </source>
</evidence>
<dbReference type="OrthoDB" id="5168853at2"/>
<dbReference type="AlphaFoldDB" id="A0A3M2L164"/>
<dbReference type="InterPro" id="IPR051209">
    <property type="entry name" value="FAD-bind_Monooxygenase_sf"/>
</dbReference>
<keyword evidence="2" id="KW-1185">Reference proteome</keyword>
<dbReference type="RefSeq" id="WP_122189338.1">
    <property type="nucleotide sequence ID" value="NZ_RFFH01000007.1"/>
</dbReference>
<name>A0A3M2L164_9NOCA</name>
<reference evidence="1 2" key="1">
    <citation type="submission" date="2018-10" db="EMBL/GenBank/DDBJ databases">
        <title>Isolation from cow dung.</title>
        <authorList>
            <person name="Ling L."/>
        </authorList>
    </citation>
    <scope>NUCLEOTIDE SEQUENCE [LARGE SCALE GENOMIC DNA]</scope>
    <source>
        <strain evidence="1 2">NEAU-LL90</strain>
    </source>
</reference>
<dbReference type="PANTHER" id="PTHR42877:SF4">
    <property type="entry name" value="FAD_NAD(P)-BINDING DOMAIN-CONTAINING PROTEIN-RELATED"/>
    <property type="match status" value="1"/>
</dbReference>